<accession>A0ABQ3J2P5</accession>
<dbReference type="InterPro" id="IPR029058">
    <property type="entry name" value="AB_hydrolase_fold"/>
</dbReference>
<keyword evidence="3" id="KW-1185">Reference proteome</keyword>
<proteinExistence type="predicted"/>
<dbReference type="PANTHER" id="PTHR43433:SF5">
    <property type="entry name" value="AB HYDROLASE-1 DOMAIN-CONTAINING PROTEIN"/>
    <property type="match status" value="1"/>
</dbReference>
<dbReference type="InterPro" id="IPR050471">
    <property type="entry name" value="AB_hydrolase"/>
</dbReference>
<reference evidence="3" key="1">
    <citation type="journal article" date="2019" name="Int. J. Syst. Evol. Microbiol.">
        <title>The Global Catalogue of Microorganisms (GCM) 10K type strain sequencing project: providing services to taxonomists for standard genome sequencing and annotation.</title>
        <authorList>
            <consortium name="The Broad Institute Genomics Platform"/>
            <consortium name="The Broad Institute Genome Sequencing Center for Infectious Disease"/>
            <person name="Wu L."/>
            <person name="Ma J."/>
        </authorList>
    </citation>
    <scope>NUCLEOTIDE SEQUENCE [LARGE SCALE GENOMIC DNA]</scope>
    <source>
        <strain evidence="3">KCTC 42443</strain>
    </source>
</reference>
<dbReference type="PRINTS" id="PR00111">
    <property type="entry name" value="ABHYDROLASE"/>
</dbReference>
<evidence type="ECO:0000259" key="1">
    <source>
        <dbReference type="Pfam" id="PF00561"/>
    </source>
</evidence>
<dbReference type="InterPro" id="IPR000073">
    <property type="entry name" value="AB_hydrolase_1"/>
</dbReference>
<dbReference type="Pfam" id="PF00561">
    <property type="entry name" value="Abhydrolase_1"/>
    <property type="match status" value="1"/>
</dbReference>
<dbReference type="SUPFAM" id="SSF53474">
    <property type="entry name" value="alpha/beta-Hydrolases"/>
    <property type="match status" value="1"/>
</dbReference>
<evidence type="ECO:0000313" key="3">
    <source>
        <dbReference type="Proteomes" id="UP000609802"/>
    </source>
</evidence>
<organism evidence="2 3">
    <name type="scientific">Aliiroseovarius zhejiangensis</name>
    <dbReference type="NCBI Taxonomy" id="1632025"/>
    <lineage>
        <taxon>Bacteria</taxon>
        <taxon>Pseudomonadati</taxon>
        <taxon>Pseudomonadota</taxon>
        <taxon>Alphaproteobacteria</taxon>
        <taxon>Rhodobacterales</taxon>
        <taxon>Paracoccaceae</taxon>
        <taxon>Aliiroseovarius</taxon>
    </lineage>
</organism>
<feature type="domain" description="AB hydrolase-1" evidence="1">
    <location>
        <begin position="37"/>
        <end position="259"/>
    </location>
</feature>
<dbReference type="Proteomes" id="UP000609802">
    <property type="component" value="Unassembled WGS sequence"/>
</dbReference>
<dbReference type="RefSeq" id="WP_191286734.1">
    <property type="nucleotide sequence ID" value="NZ_BNCH01000005.1"/>
</dbReference>
<dbReference type="EMBL" id="BNCH01000005">
    <property type="protein sequence ID" value="GHF01787.1"/>
    <property type="molecule type" value="Genomic_DNA"/>
</dbReference>
<gene>
    <name evidence="2" type="primary">phaD</name>
    <name evidence="2" type="ORF">GCM10016455_23530</name>
</gene>
<sequence length="276" mass="30397">MKDLNAAGSHPDITFDTISVDDIPVRYLRRRGSDTAPPLVIFNGLGQSLEVLLPLIDELKDRTVLAFDMPGIGRTPMIEHIITIPDYADFSTRVLDALQVDQCDILGISWGGAVAQQLAHDLSNRVRRLVLSITSAGGIGSWWGTPIALSEIMFPMRYISKTYGNFIGPLMYGGEAIFAPAQFREYSKHAIAPSPEGYFTQVRAMCSWTSLPWLRQLPQKSLIIAGKYDALIPITNQILLANMMQNARLEVYPAGHLLMYSQRADVGATVGAFLDG</sequence>
<dbReference type="Gene3D" id="3.40.50.1820">
    <property type="entry name" value="alpha/beta hydrolase"/>
    <property type="match status" value="1"/>
</dbReference>
<comment type="caution">
    <text evidence="2">The sequence shown here is derived from an EMBL/GenBank/DDBJ whole genome shotgun (WGS) entry which is preliminary data.</text>
</comment>
<protein>
    <submittedName>
        <fullName evidence="2">Poly(3-hydroxyalkanoic acid) depolymerase</fullName>
    </submittedName>
</protein>
<evidence type="ECO:0000313" key="2">
    <source>
        <dbReference type="EMBL" id="GHF01787.1"/>
    </source>
</evidence>
<dbReference type="PANTHER" id="PTHR43433">
    <property type="entry name" value="HYDROLASE, ALPHA/BETA FOLD FAMILY PROTEIN"/>
    <property type="match status" value="1"/>
</dbReference>
<name>A0ABQ3J2P5_9RHOB</name>